<evidence type="ECO:0000313" key="2">
    <source>
        <dbReference type="EMBL" id="PSK36267.1"/>
    </source>
</evidence>
<evidence type="ECO:0000313" key="3">
    <source>
        <dbReference type="Proteomes" id="UP000241107"/>
    </source>
</evidence>
<dbReference type="RefSeq" id="XP_024712387.1">
    <property type="nucleotide sequence ID" value="XM_024859415.1"/>
</dbReference>
<keyword evidence="1" id="KW-0732">Signal</keyword>
<protein>
    <submittedName>
        <fullName evidence="2">Uncharacterized protein</fullName>
    </submittedName>
</protein>
<proteinExistence type="predicted"/>
<feature type="chain" id="PRO_5015121459" evidence="1">
    <location>
        <begin position="17"/>
        <end position="180"/>
    </location>
</feature>
<dbReference type="AlphaFoldDB" id="A0A2P7YJX4"/>
<keyword evidence="3" id="KW-1185">Reference proteome</keyword>
<evidence type="ECO:0000256" key="1">
    <source>
        <dbReference type="SAM" id="SignalP"/>
    </source>
</evidence>
<sequence length="180" mass="20177">MLFFKFLLSFAAAAPAFRTLFKISSRTHSPSLISSLLLTKYKEAGSGTNLSKAQALALTESCSNNAVFRYVLESAQIAQTSVPASECRLNRDDYYQTVILPLSHFQASLYDDNEVDEELRQRLRNFLLEVLPGLTFSNFTELNYGLECYGDHYELTQVVLKQTVVKAALKLHVSVPPESL</sequence>
<gene>
    <name evidence="2" type="ORF">C7M61_004089</name>
</gene>
<feature type="signal peptide" evidence="1">
    <location>
        <begin position="1"/>
        <end position="16"/>
    </location>
</feature>
<dbReference type="VEuPathDB" id="FungiDB:C7M61_004089"/>
<comment type="caution">
    <text evidence="2">The sequence shown here is derived from an EMBL/GenBank/DDBJ whole genome shotgun (WGS) entry which is preliminary data.</text>
</comment>
<dbReference type="OrthoDB" id="4076141at2759"/>
<organism evidence="2 3">
    <name type="scientific">Candidozyma pseudohaemuli</name>
    <dbReference type="NCBI Taxonomy" id="418784"/>
    <lineage>
        <taxon>Eukaryota</taxon>
        <taxon>Fungi</taxon>
        <taxon>Dikarya</taxon>
        <taxon>Ascomycota</taxon>
        <taxon>Saccharomycotina</taxon>
        <taxon>Pichiomycetes</taxon>
        <taxon>Metschnikowiaceae</taxon>
        <taxon>Candidozyma</taxon>
    </lineage>
</organism>
<name>A0A2P7YJX4_9ASCO</name>
<dbReference type="Proteomes" id="UP000241107">
    <property type="component" value="Unassembled WGS sequence"/>
</dbReference>
<dbReference type="EMBL" id="PYFQ01000012">
    <property type="protein sequence ID" value="PSK36267.1"/>
    <property type="molecule type" value="Genomic_DNA"/>
</dbReference>
<reference evidence="2 3" key="1">
    <citation type="submission" date="2018-03" db="EMBL/GenBank/DDBJ databases">
        <title>Candida pseudohaemulonii genome assembly and annotation.</title>
        <authorList>
            <person name="Munoz J.F."/>
            <person name="Gade L.G."/>
            <person name="Chow N.A."/>
            <person name="Litvintseva A.P."/>
            <person name="Loparev V.N."/>
            <person name="Cuomo C.A."/>
        </authorList>
    </citation>
    <scope>NUCLEOTIDE SEQUENCE [LARGE SCALE GENOMIC DNA]</scope>
    <source>
        <strain evidence="2 3">B12108</strain>
    </source>
</reference>
<dbReference type="GeneID" id="36567477"/>
<accession>A0A2P7YJX4</accession>